<organism evidence="3 4">
    <name type="scientific">Nonomuraea montanisoli</name>
    <dbReference type="NCBI Taxonomy" id="2741721"/>
    <lineage>
        <taxon>Bacteria</taxon>
        <taxon>Bacillati</taxon>
        <taxon>Actinomycetota</taxon>
        <taxon>Actinomycetes</taxon>
        <taxon>Streptosporangiales</taxon>
        <taxon>Streptosporangiaceae</taxon>
        <taxon>Nonomuraea</taxon>
    </lineage>
</organism>
<keyword evidence="4" id="KW-1185">Reference proteome</keyword>
<dbReference type="InterPro" id="IPR036291">
    <property type="entry name" value="NAD(P)-bd_dom_sf"/>
</dbReference>
<gene>
    <name evidence="3" type="ORF">HTZ77_40200</name>
</gene>
<dbReference type="InterPro" id="IPR051317">
    <property type="entry name" value="Gfo/Idh/MocA_oxidoreduct"/>
</dbReference>
<dbReference type="EMBL" id="JABWGN010000021">
    <property type="protein sequence ID" value="NUW37582.1"/>
    <property type="molecule type" value="Genomic_DNA"/>
</dbReference>
<proteinExistence type="predicted"/>
<dbReference type="SUPFAM" id="SSF55347">
    <property type="entry name" value="Glyceraldehyde-3-phosphate dehydrogenase-like, C-terminal domain"/>
    <property type="match status" value="1"/>
</dbReference>
<sequence>MKTAVIGLGDIAEKAYLPVLAAQPGIDLHLCTRDRRTLDRLGDTYRVAGRFTSVGEVIEAGVEAAFVHAATAAHRELVEPLLKAGVHVYVDKPLADNLADSEHLVRLAHAQRRSLMVGFNRRYAPGYVGLAALPRHLVLMQKNRAGQADDPRPTVFDDFIHVVDTLRFLVPGEVTGTAIRTRVVGGLAEHLVLELTGDGFTAIGSMCRVSGAAEESCEVMGGGVKRRVVNLGDVLDYTPGETLVRRPDWVPVARQRGIEQACLEFLDAVRDGRLLTADDALVTHAICEDIVRHAMRHGNP</sequence>
<reference evidence="3 4" key="1">
    <citation type="submission" date="2020-06" db="EMBL/GenBank/DDBJ databases">
        <title>Nonomuraea sp. SMC257, a novel actinomycete isolated from soil.</title>
        <authorList>
            <person name="Chanama M."/>
        </authorList>
    </citation>
    <scope>NUCLEOTIDE SEQUENCE [LARGE SCALE GENOMIC DNA]</scope>
    <source>
        <strain evidence="3 4">SMC257</strain>
    </source>
</reference>
<dbReference type="Proteomes" id="UP000586042">
    <property type="component" value="Unassembled WGS sequence"/>
</dbReference>
<dbReference type="AlphaFoldDB" id="A0A7Y6IG09"/>
<comment type="caution">
    <text evidence="3">The sequence shown here is derived from an EMBL/GenBank/DDBJ whole genome shotgun (WGS) entry which is preliminary data.</text>
</comment>
<dbReference type="RefSeq" id="WP_175595020.1">
    <property type="nucleotide sequence ID" value="NZ_JABWGN010000021.1"/>
</dbReference>
<dbReference type="InterPro" id="IPR048477">
    <property type="entry name" value="YceM-like_C"/>
</dbReference>
<feature type="domain" description="YceM-like C-terminal" evidence="2">
    <location>
        <begin position="138"/>
        <end position="232"/>
    </location>
</feature>
<dbReference type="PANTHER" id="PTHR43708">
    <property type="entry name" value="CONSERVED EXPRESSED OXIDOREDUCTASE (EUROFUNG)"/>
    <property type="match status" value="1"/>
</dbReference>
<dbReference type="GO" id="GO:0000166">
    <property type="term" value="F:nucleotide binding"/>
    <property type="evidence" value="ECO:0007669"/>
    <property type="project" value="InterPro"/>
</dbReference>
<evidence type="ECO:0000313" key="3">
    <source>
        <dbReference type="EMBL" id="NUW37582.1"/>
    </source>
</evidence>
<name>A0A7Y6IG09_9ACTN</name>
<dbReference type="Gene3D" id="3.30.360.10">
    <property type="entry name" value="Dihydrodipicolinate Reductase, domain 2"/>
    <property type="match status" value="1"/>
</dbReference>
<dbReference type="Pfam" id="PF01408">
    <property type="entry name" value="GFO_IDH_MocA"/>
    <property type="match status" value="1"/>
</dbReference>
<accession>A0A7Y6IG09</accession>
<dbReference type="Pfam" id="PF21378">
    <property type="entry name" value="YceM-like_C"/>
    <property type="match status" value="1"/>
</dbReference>
<dbReference type="PANTHER" id="PTHR43708:SF4">
    <property type="entry name" value="OXIDOREDUCTASE YCEM-RELATED"/>
    <property type="match status" value="1"/>
</dbReference>
<dbReference type="SUPFAM" id="SSF51735">
    <property type="entry name" value="NAD(P)-binding Rossmann-fold domains"/>
    <property type="match status" value="1"/>
</dbReference>
<feature type="domain" description="Gfo/Idh/MocA-like oxidoreductase N-terminal" evidence="1">
    <location>
        <begin position="2"/>
        <end position="119"/>
    </location>
</feature>
<dbReference type="Gene3D" id="3.40.50.720">
    <property type="entry name" value="NAD(P)-binding Rossmann-like Domain"/>
    <property type="match status" value="1"/>
</dbReference>
<evidence type="ECO:0000313" key="4">
    <source>
        <dbReference type="Proteomes" id="UP000586042"/>
    </source>
</evidence>
<evidence type="ECO:0000259" key="1">
    <source>
        <dbReference type="Pfam" id="PF01408"/>
    </source>
</evidence>
<protein>
    <submittedName>
        <fullName evidence="3">Gfo/Idh/MocA family oxidoreductase</fullName>
    </submittedName>
</protein>
<evidence type="ECO:0000259" key="2">
    <source>
        <dbReference type="Pfam" id="PF21378"/>
    </source>
</evidence>
<dbReference type="InterPro" id="IPR000683">
    <property type="entry name" value="Gfo/Idh/MocA-like_OxRdtase_N"/>
</dbReference>